<sequence length="305" mass="34558">MPADQAVVSVTKTTAVADDKDSSLLLDTVEEDLDTGAWTPRVKRRLGEDEFIQFGSMTARPREDVEPPQAPCERENVRNDSEEDSIALQAVMSRISAQARAAENAANQGDPSQIWRDQDEAEGIASLSKGMKLSVKDSFWFLDTLEDYHLSRLGPEDRRYLEGLSLRDKAKHRNAVLFEDDEDFILRRREDKLRFDAQAFQESTCSDSRVYLIQQATLAVMLAYAKSLLHAPAKSCIWSSLMYRVAHHLQRSGFTDVSIAEHVRGVKHKEATLLLQGYHISRSNFSKLCRQLLRKEVAVLHLNQP</sequence>
<keyword evidence="3" id="KW-1185">Reference proteome</keyword>
<reference evidence="2 3" key="1">
    <citation type="submission" date="2017-12" db="EMBL/GenBank/DDBJ databases">
        <title>Sequencing, de novo assembly and annotation of complete genome of a new Thraustochytrid species, strain FCC1311.</title>
        <authorList>
            <person name="Sedici K."/>
            <person name="Godart F."/>
            <person name="Aiese Cigliano R."/>
            <person name="Sanseverino W."/>
            <person name="Barakat M."/>
            <person name="Ortet P."/>
            <person name="Marechal E."/>
            <person name="Cagnac O."/>
            <person name="Amato A."/>
        </authorList>
    </citation>
    <scope>NUCLEOTIDE SEQUENCE [LARGE SCALE GENOMIC DNA]</scope>
</reference>
<evidence type="ECO:0000313" key="3">
    <source>
        <dbReference type="Proteomes" id="UP000241890"/>
    </source>
</evidence>
<accession>A0A2R5G3L7</accession>
<organism evidence="2 3">
    <name type="scientific">Hondaea fermentalgiana</name>
    <dbReference type="NCBI Taxonomy" id="2315210"/>
    <lineage>
        <taxon>Eukaryota</taxon>
        <taxon>Sar</taxon>
        <taxon>Stramenopiles</taxon>
        <taxon>Bigyra</taxon>
        <taxon>Labyrinthulomycetes</taxon>
        <taxon>Thraustochytrida</taxon>
        <taxon>Thraustochytriidae</taxon>
        <taxon>Hondaea</taxon>
    </lineage>
</organism>
<dbReference type="EMBL" id="BEYU01000005">
    <property type="protein sequence ID" value="GBG24348.1"/>
    <property type="molecule type" value="Genomic_DNA"/>
</dbReference>
<dbReference type="Proteomes" id="UP000241890">
    <property type="component" value="Unassembled WGS sequence"/>
</dbReference>
<gene>
    <name evidence="2" type="ORF">FCC1311_005662</name>
</gene>
<evidence type="ECO:0000313" key="2">
    <source>
        <dbReference type="EMBL" id="GBG24348.1"/>
    </source>
</evidence>
<protein>
    <submittedName>
        <fullName evidence="2">Uncharacterized protein</fullName>
    </submittedName>
</protein>
<dbReference type="AlphaFoldDB" id="A0A2R5G3L7"/>
<name>A0A2R5G3L7_9STRA</name>
<evidence type="ECO:0000256" key="1">
    <source>
        <dbReference type="SAM" id="MobiDB-lite"/>
    </source>
</evidence>
<proteinExistence type="predicted"/>
<comment type="caution">
    <text evidence="2">The sequence shown here is derived from an EMBL/GenBank/DDBJ whole genome shotgun (WGS) entry which is preliminary data.</text>
</comment>
<dbReference type="InParanoid" id="A0A2R5G3L7"/>
<feature type="region of interest" description="Disordered" evidence="1">
    <location>
        <begin position="59"/>
        <end position="82"/>
    </location>
</feature>